<dbReference type="AlphaFoldDB" id="A0A419Q6C8"/>
<evidence type="ECO:0000256" key="1">
    <source>
        <dbReference type="SAM" id="MobiDB-lite"/>
    </source>
</evidence>
<dbReference type="OrthoDB" id="6262698at2759"/>
<feature type="region of interest" description="Disordered" evidence="1">
    <location>
        <begin position="1"/>
        <end position="21"/>
    </location>
</feature>
<organism evidence="2 3">
    <name type="scientific">Clonorchis sinensis</name>
    <name type="common">Chinese liver fluke</name>
    <dbReference type="NCBI Taxonomy" id="79923"/>
    <lineage>
        <taxon>Eukaryota</taxon>
        <taxon>Metazoa</taxon>
        <taxon>Spiralia</taxon>
        <taxon>Lophotrochozoa</taxon>
        <taxon>Platyhelminthes</taxon>
        <taxon>Trematoda</taxon>
        <taxon>Digenea</taxon>
        <taxon>Opisthorchiida</taxon>
        <taxon>Opisthorchiata</taxon>
        <taxon>Opisthorchiidae</taxon>
        <taxon>Clonorchis</taxon>
    </lineage>
</organism>
<feature type="compositionally biased region" description="Low complexity" evidence="1">
    <location>
        <begin position="37"/>
        <end position="47"/>
    </location>
</feature>
<evidence type="ECO:0000313" key="3">
    <source>
        <dbReference type="Proteomes" id="UP000286415"/>
    </source>
</evidence>
<reference evidence="2 3" key="2">
    <citation type="journal article" date="2021" name="Genomics">
        <title>High-quality reference genome for Clonorchis sinensis.</title>
        <authorList>
            <person name="Young N.D."/>
            <person name="Stroehlein A.J."/>
            <person name="Kinkar L."/>
            <person name="Wang T."/>
            <person name="Sohn W.M."/>
            <person name="Chang B.C.H."/>
            <person name="Kaur P."/>
            <person name="Weisz D."/>
            <person name="Dudchenko O."/>
            <person name="Aiden E.L."/>
            <person name="Korhonen P.K."/>
            <person name="Gasser R.B."/>
        </authorList>
    </citation>
    <scope>NUCLEOTIDE SEQUENCE [LARGE SCALE GENOMIC DNA]</scope>
    <source>
        <strain evidence="2">Cs-k2</strain>
    </source>
</reference>
<dbReference type="EMBL" id="NIRI02000056">
    <property type="protein sequence ID" value="KAG5442687.1"/>
    <property type="molecule type" value="Genomic_DNA"/>
</dbReference>
<gene>
    <name evidence="2" type="ORF">CSKR_107996</name>
</gene>
<dbReference type="InParanoid" id="A0A419Q6C8"/>
<protein>
    <submittedName>
        <fullName evidence="2">Uncharacterized protein</fullName>
    </submittedName>
</protein>
<feature type="region of interest" description="Disordered" evidence="1">
    <location>
        <begin position="37"/>
        <end position="119"/>
    </location>
</feature>
<keyword evidence="3" id="KW-1185">Reference proteome</keyword>
<proteinExistence type="predicted"/>
<feature type="compositionally biased region" description="Basic residues" evidence="1">
    <location>
        <begin position="106"/>
        <end position="119"/>
    </location>
</feature>
<reference evidence="2 3" key="1">
    <citation type="journal article" date="2018" name="Biotechnol. Adv.">
        <title>Improved genomic resources and new bioinformatic workflow for the carcinogenic parasite Clonorchis sinensis: Biotechnological implications.</title>
        <authorList>
            <person name="Wang D."/>
            <person name="Korhonen P.K."/>
            <person name="Gasser R.B."/>
            <person name="Young N.D."/>
        </authorList>
    </citation>
    <scope>NUCLEOTIDE SEQUENCE [LARGE SCALE GENOMIC DNA]</scope>
    <source>
        <strain evidence="2">Cs-k2</strain>
    </source>
</reference>
<evidence type="ECO:0000313" key="2">
    <source>
        <dbReference type="EMBL" id="KAG5442687.1"/>
    </source>
</evidence>
<sequence length="321" mass="35671">MVAPVPEAPKRRRNRPSRRALDILRRARETAAAAAQAAAEAAELIARSRGRRRRHPFYARHDAPQSSAMHQPPRSVPADSGHSSVGPNFREMGDDANDGSNADGGKRRRPPGYWARRRKYRRERRAAEAAAAAAESDEFYYGPHGMHMDPFAYPAEFYPDDYPPPECEGYVWPETRGGYPPPVGPSFEVYPGDRMQSHAGRRAGRARNSEYLAQARALIRAQNAGLRTHHDTRHYSAPLVPPEAWGPPTHPYDARCLPVKCFDDEVCQSRRLNYANCEPMALVLVAGIFEALFQSSGIAKSKLLDYGGESCINAASWIAHA</sequence>
<feature type="compositionally biased region" description="Basic residues" evidence="1">
    <location>
        <begin position="48"/>
        <end position="58"/>
    </location>
</feature>
<comment type="caution">
    <text evidence="2">The sequence shown here is derived from an EMBL/GenBank/DDBJ whole genome shotgun (WGS) entry which is preliminary data.</text>
</comment>
<dbReference type="Proteomes" id="UP000286415">
    <property type="component" value="Unassembled WGS sequence"/>
</dbReference>
<name>A0A419Q6C8_CLOSI</name>
<accession>A0A419Q6C8</accession>